<gene>
    <name evidence="1" type="ORF">G3I70_09175</name>
</gene>
<dbReference type="EMBL" id="JAAGLI010000213">
    <property type="protein sequence ID" value="NEA22663.1"/>
    <property type="molecule type" value="Genomic_DNA"/>
</dbReference>
<dbReference type="AlphaFoldDB" id="A0A6L9QDB6"/>
<evidence type="ECO:0000313" key="1">
    <source>
        <dbReference type="EMBL" id="NEA22663.1"/>
    </source>
</evidence>
<comment type="caution">
    <text evidence="1">The sequence shown here is derived from an EMBL/GenBank/DDBJ whole genome shotgun (WGS) entry which is preliminary data.</text>
</comment>
<sequence>MPIRADLGLSEGMRAALLDALRMELNGLHFVICHEATRRALVVRGLAVRERAGLDHRTVLTDLGKEEAAAIRAETAPSTGR</sequence>
<evidence type="ECO:0000313" key="2">
    <source>
        <dbReference type="Proteomes" id="UP000475532"/>
    </source>
</evidence>
<accession>A0A6L9QDB6</accession>
<reference evidence="1 2" key="1">
    <citation type="submission" date="2020-01" db="EMBL/GenBank/DDBJ databases">
        <title>Insect and environment-associated Actinomycetes.</title>
        <authorList>
            <person name="Currrie C."/>
            <person name="Chevrette M."/>
            <person name="Carlson C."/>
            <person name="Stubbendieck R."/>
            <person name="Wendt-Pienkowski E."/>
        </authorList>
    </citation>
    <scope>NUCLEOTIDE SEQUENCE [LARGE SCALE GENOMIC DNA]</scope>
    <source>
        <strain evidence="1 2">SID10258</strain>
    </source>
</reference>
<protein>
    <submittedName>
        <fullName evidence="1">Uncharacterized protein</fullName>
    </submittedName>
</protein>
<dbReference type="RefSeq" id="WP_163054487.1">
    <property type="nucleotide sequence ID" value="NZ_JAAGLI010000213.1"/>
</dbReference>
<dbReference type="Proteomes" id="UP000475532">
    <property type="component" value="Unassembled WGS sequence"/>
</dbReference>
<organism evidence="1 2">
    <name type="scientific">Actinomadura bangladeshensis</name>
    <dbReference type="NCBI Taxonomy" id="453573"/>
    <lineage>
        <taxon>Bacteria</taxon>
        <taxon>Bacillati</taxon>
        <taxon>Actinomycetota</taxon>
        <taxon>Actinomycetes</taxon>
        <taxon>Streptosporangiales</taxon>
        <taxon>Thermomonosporaceae</taxon>
        <taxon>Actinomadura</taxon>
    </lineage>
</organism>
<name>A0A6L9QDB6_9ACTN</name>
<proteinExistence type="predicted"/>